<dbReference type="PeptideAtlas" id="Q9XWP2"/>
<evidence type="ECO:0000256" key="1">
    <source>
        <dbReference type="SAM" id="MobiDB-lite"/>
    </source>
</evidence>
<keyword evidence="4" id="KW-1185">Reference proteome</keyword>
<dbReference type="Proteomes" id="UP000001940">
    <property type="component" value="Chromosome V"/>
</dbReference>
<organism evidence="3 4">
    <name type="scientific">Caenorhabditis elegans</name>
    <dbReference type="NCBI Taxonomy" id="6239"/>
    <lineage>
        <taxon>Eukaryota</taxon>
        <taxon>Metazoa</taxon>
        <taxon>Ecdysozoa</taxon>
        <taxon>Nematoda</taxon>
        <taxon>Chromadorea</taxon>
        <taxon>Rhabditida</taxon>
        <taxon>Rhabditina</taxon>
        <taxon>Rhabditomorpha</taxon>
        <taxon>Rhabditoidea</taxon>
        <taxon>Rhabditidae</taxon>
        <taxon>Peloderinae</taxon>
        <taxon>Caenorhabditis</taxon>
    </lineage>
</organism>
<dbReference type="RefSeq" id="NP_507805.1">
    <property type="nucleotide sequence ID" value="NM_075404.6"/>
</dbReference>
<dbReference type="Bgee" id="WBGene00012827">
    <property type="expression patterns" value="Expressed in adult organism and 1 other cell type or tissue"/>
</dbReference>
<gene>
    <name evidence="3" type="ORF">CELE_Y43F8C.5</name>
    <name evidence="3 5" type="ORF">Y43F8C.5</name>
</gene>
<dbReference type="WormBase" id="Y43F8C.5">
    <property type="protein sequence ID" value="CE21903"/>
    <property type="gene ID" value="WBGene00012827"/>
</dbReference>
<dbReference type="GeneID" id="180284"/>
<keyword evidence="2" id="KW-0732">Signal</keyword>
<protein>
    <submittedName>
        <fullName evidence="3">SCP domain-containing protein</fullName>
    </submittedName>
</protein>
<feature type="chain" id="PRO_5004337799" evidence="2">
    <location>
        <begin position="19"/>
        <end position="245"/>
    </location>
</feature>
<dbReference type="PhylomeDB" id="Q9XWP2"/>
<dbReference type="PIR" id="T26868">
    <property type="entry name" value="T26868"/>
</dbReference>
<sequence length="245" mass="27847">MTLVLVLTILIALQHATAVDTTIEQTTPKPKWKMLQEQFDKEVEQHFLRLNDYRREVAKMMNWSSMNELKYGDFNVSDGSNSFYYSTTNSFKEVVNNLIYWANNIVDDLKENKTICEDDEDCFGAYIINPMYKSFKSSLHCGASELEPSSCDEPNAWCYFYPRSNVTWKATDQQIGEPGFACDADRYNKNGLCSLDPPTTTTTTTTTTTVKPPPPTTTPKSSDSSANINILVFCIVSITTYLWSY</sequence>
<evidence type="ECO:0000313" key="4">
    <source>
        <dbReference type="Proteomes" id="UP000001940"/>
    </source>
</evidence>
<dbReference type="UCSC" id="Y43F8C.5">
    <property type="organism name" value="c. elegans"/>
</dbReference>
<feature type="signal peptide" evidence="2">
    <location>
        <begin position="1"/>
        <end position="18"/>
    </location>
</feature>
<dbReference type="HOGENOM" id="CLU_1134432_0_0_1"/>
<dbReference type="InParanoid" id="Q9XWP2"/>
<reference evidence="3 4" key="1">
    <citation type="journal article" date="1998" name="Science">
        <title>Genome sequence of the nematode C. elegans: a platform for investigating biology.</title>
        <authorList>
            <consortium name="The C. elegans sequencing consortium"/>
            <person name="Sulson J.E."/>
            <person name="Waterston R."/>
        </authorList>
    </citation>
    <scope>NUCLEOTIDE SEQUENCE [LARGE SCALE GENOMIC DNA]</scope>
    <source>
        <strain evidence="3 4">Bristol N2</strain>
    </source>
</reference>
<proteinExistence type="predicted"/>
<dbReference type="CTD" id="180284"/>
<accession>Q9XWP2</accession>
<name>Q9XWP2_CAEEL</name>
<dbReference type="KEGG" id="cel:CELE_Y43F8C.5"/>
<dbReference type="EMBL" id="BX284605">
    <property type="protein sequence ID" value="CAA21609.1"/>
    <property type="molecule type" value="Genomic_DNA"/>
</dbReference>
<dbReference type="FunCoup" id="Q9XWP2">
    <property type="interactions" value="267"/>
</dbReference>
<dbReference type="STRING" id="6239.Y43F8C.5.1"/>
<dbReference type="AGR" id="WB:WBGene00012827"/>
<evidence type="ECO:0000313" key="5">
    <source>
        <dbReference type="WormBase" id="Y43F8C.5"/>
    </source>
</evidence>
<feature type="region of interest" description="Disordered" evidence="1">
    <location>
        <begin position="198"/>
        <end position="224"/>
    </location>
</feature>
<feature type="compositionally biased region" description="Low complexity" evidence="1">
    <location>
        <begin position="198"/>
        <end position="210"/>
    </location>
</feature>
<evidence type="ECO:0000313" key="3">
    <source>
        <dbReference type="EMBL" id="CAA21609.1"/>
    </source>
</evidence>
<evidence type="ECO:0000256" key="2">
    <source>
        <dbReference type="SAM" id="SignalP"/>
    </source>
</evidence>
<dbReference type="AlphaFoldDB" id="Q9XWP2"/>
<dbReference type="PaxDb" id="6239-Y43F8C.5"/>